<dbReference type="InterPro" id="IPR012338">
    <property type="entry name" value="Beta-lactam/transpept-like"/>
</dbReference>
<reference evidence="5 6" key="1">
    <citation type="submission" date="2020-08" db="EMBL/GenBank/DDBJ databases">
        <title>Genomic Encyclopedia of Type Strains, Phase IV (KMG-IV): sequencing the most valuable type-strain genomes for metagenomic binning, comparative biology and taxonomic classification.</title>
        <authorList>
            <person name="Goeker M."/>
        </authorList>
    </citation>
    <scope>NUCLEOTIDE SEQUENCE [LARGE SCALE GENOMIC DNA]</scope>
    <source>
        <strain evidence="5 6">DSM 103377</strain>
    </source>
</reference>
<comment type="caution">
    <text evidence="5">The sequence shown here is derived from an EMBL/GenBank/DDBJ whole genome shotgun (WGS) entry which is preliminary data.</text>
</comment>
<dbReference type="Gene3D" id="3.40.710.10">
    <property type="entry name" value="DD-peptidase/beta-lactamase superfamily"/>
    <property type="match status" value="1"/>
</dbReference>
<name>A0A840X5Y3_9RHOB</name>
<dbReference type="RefSeq" id="WP_221229463.1">
    <property type="nucleotide sequence ID" value="NZ_JACIJS010000015.1"/>
</dbReference>
<dbReference type="PANTHER" id="PTHR35333">
    <property type="entry name" value="BETA-LACTAMASE"/>
    <property type="match status" value="1"/>
</dbReference>
<gene>
    <name evidence="5" type="ORF">FHS89_003233</name>
</gene>
<organism evidence="5 6">
    <name type="scientific">Rubricella aquisinus</name>
    <dbReference type="NCBI Taxonomy" id="2028108"/>
    <lineage>
        <taxon>Bacteria</taxon>
        <taxon>Pseudomonadati</taxon>
        <taxon>Pseudomonadota</taxon>
        <taxon>Alphaproteobacteria</taxon>
        <taxon>Rhodobacterales</taxon>
        <taxon>Paracoccaceae</taxon>
        <taxon>Rubricella</taxon>
    </lineage>
</organism>
<dbReference type="NCBIfam" id="NF033103">
    <property type="entry name" value="bla_class_A"/>
    <property type="match status" value="1"/>
</dbReference>
<keyword evidence="5" id="KW-0378">Hydrolase</keyword>
<evidence type="ECO:0000256" key="2">
    <source>
        <dbReference type="ARBA" id="ARBA00009009"/>
    </source>
</evidence>
<proteinExistence type="inferred from homology"/>
<dbReference type="AlphaFoldDB" id="A0A840X5Y3"/>
<dbReference type="Pfam" id="PF13354">
    <property type="entry name" value="Beta-lactamase2"/>
    <property type="match status" value="1"/>
</dbReference>
<dbReference type="PRINTS" id="PR00118">
    <property type="entry name" value="BLACTAMASEA"/>
</dbReference>
<comment type="catalytic activity">
    <reaction evidence="1">
        <text>a beta-lactam + H2O = a substituted beta-amino acid</text>
        <dbReference type="Rhea" id="RHEA:20401"/>
        <dbReference type="ChEBI" id="CHEBI:15377"/>
        <dbReference type="ChEBI" id="CHEBI:35627"/>
        <dbReference type="ChEBI" id="CHEBI:140347"/>
        <dbReference type="EC" id="3.5.2.6"/>
    </reaction>
</comment>
<evidence type="ECO:0000259" key="4">
    <source>
        <dbReference type="Pfam" id="PF13354"/>
    </source>
</evidence>
<evidence type="ECO:0000256" key="3">
    <source>
        <dbReference type="ARBA" id="ARBA00012865"/>
    </source>
</evidence>
<comment type="similarity">
    <text evidence="2">Belongs to the class-A beta-lactamase family.</text>
</comment>
<keyword evidence="6" id="KW-1185">Reference proteome</keyword>
<dbReference type="InterPro" id="IPR000871">
    <property type="entry name" value="Beta-lactam_class-A"/>
</dbReference>
<evidence type="ECO:0000256" key="1">
    <source>
        <dbReference type="ARBA" id="ARBA00001526"/>
    </source>
</evidence>
<feature type="domain" description="Beta-lactamase class A catalytic" evidence="4">
    <location>
        <begin position="32"/>
        <end position="251"/>
    </location>
</feature>
<sequence>MILITCAPLAAHAEPVRDAIHRIERDLGARVGFYMRDVESGEVITHAADDRFPLNSTFKLLACGAALHSVTKGDARLTDTVQLDEIEIVSYSPAVQAHMAVGNGTLSLDDACRMTLSVSDNTAANVVLSKIGGPAGLTAYLRSIGDAVTRLDRMEPDLNAARPGDPRDTTTPRAIANSVEHLLLGEGLPAPSRAILRGWLAQHSVADDLFRAALPPDWAIEDRTGAGGYGSRSIVAVLYPPQRQPIIAALFITETDASFPRRNAAIAEVGAAIVARTRP</sequence>
<evidence type="ECO:0000313" key="6">
    <source>
        <dbReference type="Proteomes" id="UP000553766"/>
    </source>
</evidence>
<evidence type="ECO:0000313" key="5">
    <source>
        <dbReference type="EMBL" id="MBB5517186.1"/>
    </source>
</evidence>
<protein>
    <recommendedName>
        <fullName evidence="3">beta-lactamase</fullName>
        <ecNumber evidence="3">3.5.2.6</ecNumber>
    </recommendedName>
</protein>
<dbReference type="GO" id="GO:0008800">
    <property type="term" value="F:beta-lactamase activity"/>
    <property type="evidence" value="ECO:0007669"/>
    <property type="project" value="UniProtKB-EC"/>
</dbReference>
<dbReference type="SUPFAM" id="SSF56601">
    <property type="entry name" value="beta-lactamase/transpeptidase-like"/>
    <property type="match status" value="1"/>
</dbReference>
<dbReference type="EMBL" id="JACIJS010000015">
    <property type="protein sequence ID" value="MBB5517186.1"/>
    <property type="molecule type" value="Genomic_DNA"/>
</dbReference>
<dbReference type="PANTHER" id="PTHR35333:SF3">
    <property type="entry name" value="BETA-LACTAMASE-TYPE TRANSPEPTIDASE FOLD CONTAINING PROTEIN"/>
    <property type="match status" value="1"/>
</dbReference>
<dbReference type="InterPro" id="IPR045155">
    <property type="entry name" value="Beta-lactam_cat"/>
</dbReference>
<accession>A0A840X5Y3</accession>
<dbReference type="EC" id="3.5.2.6" evidence="3"/>
<dbReference type="Proteomes" id="UP000553766">
    <property type="component" value="Unassembled WGS sequence"/>
</dbReference>
<dbReference type="GO" id="GO:0030655">
    <property type="term" value="P:beta-lactam antibiotic catabolic process"/>
    <property type="evidence" value="ECO:0007669"/>
    <property type="project" value="InterPro"/>
</dbReference>
<dbReference type="GO" id="GO:0046677">
    <property type="term" value="P:response to antibiotic"/>
    <property type="evidence" value="ECO:0007669"/>
    <property type="project" value="InterPro"/>
</dbReference>